<dbReference type="CDD" id="cd11010">
    <property type="entry name" value="S1-P1_nuclease"/>
    <property type="match status" value="1"/>
</dbReference>
<keyword evidence="4" id="KW-0378">Hydrolase</keyword>
<dbReference type="Pfam" id="PF02265">
    <property type="entry name" value="S1-P1_nuclease"/>
    <property type="match status" value="1"/>
</dbReference>
<evidence type="ECO:0000256" key="5">
    <source>
        <dbReference type="ARBA" id="ARBA00023157"/>
    </source>
</evidence>
<comment type="caution">
    <text evidence="8">The sequence shown here is derived from an EMBL/GenBank/DDBJ whole genome shotgun (WGS) entry which is preliminary data.</text>
</comment>
<dbReference type="RefSeq" id="WP_262993614.1">
    <property type="nucleotide sequence ID" value="NZ_JAOTJC010000007.1"/>
</dbReference>
<organism evidence="8 9">
    <name type="scientific">Alteromonas salexigens</name>
    <dbReference type="NCBI Taxonomy" id="2982530"/>
    <lineage>
        <taxon>Bacteria</taxon>
        <taxon>Pseudomonadati</taxon>
        <taxon>Pseudomonadota</taxon>
        <taxon>Gammaproteobacteria</taxon>
        <taxon>Alteromonadales</taxon>
        <taxon>Alteromonadaceae</taxon>
        <taxon>Alteromonas/Salinimonas group</taxon>
        <taxon>Alteromonas</taxon>
    </lineage>
</organism>
<keyword evidence="1" id="KW-0540">Nuclease</keyword>
<evidence type="ECO:0000256" key="3">
    <source>
        <dbReference type="ARBA" id="ARBA00022759"/>
    </source>
</evidence>
<protein>
    <submittedName>
        <fullName evidence="8">S1/P1 nuclease</fullName>
    </submittedName>
</protein>
<gene>
    <name evidence="8" type="ORF">OCL06_08920</name>
</gene>
<dbReference type="Gene3D" id="1.10.575.10">
    <property type="entry name" value="P1 Nuclease"/>
    <property type="match status" value="1"/>
</dbReference>
<keyword evidence="7" id="KW-0732">Signal</keyword>
<dbReference type="InterPro" id="IPR008947">
    <property type="entry name" value="PLipase_C/P1_nuclease_dom_sf"/>
</dbReference>
<evidence type="ECO:0000313" key="8">
    <source>
        <dbReference type="EMBL" id="MCU7554719.1"/>
    </source>
</evidence>
<dbReference type="InterPro" id="IPR003154">
    <property type="entry name" value="S1/P1nuclease"/>
</dbReference>
<feature type="signal peptide" evidence="7">
    <location>
        <begin position="1"/>
        <end position="27"/>
    </location>
</feature>
<keyword evidence="3" id="KW-0255">Endonuclease</keyword>
<dbReference type="PANTHER" id="PTHR33146:SF26">
    <property type="entry name" value="ENDONUCLEASE 4"/>
    <property type="match status" value="1"/>
</dbReference>
<reference evidence="9" key="1">
    <citation type="submission" date="2023-07" db="EMBL/GenBank/DDBJ databases">
        <title>Study on multiphase classification of strain Alteromonas salexigens isolated from the Yellow Sea.</title>
        <authorList>
            <person name="Sun L."/>
        </authorList>
    </citation>
    <scope>NUCLEOTIDE SEQUENCE [LARGE SCALE GENOMIC DNA]</scope>
    <source>
        <strain evidence="9">ASW11-19</strain>
    </source>
</reference>
<evidence type="ECO:0000256" key="7">
    <source>
        <dbReference type="SAM" id="SignalP"/>
    </source>
</evidence>
<evidence type="ECO:0000313" key="9">
    <source>
        <dbReference type="Proteomes" id="UP001209257"/>
    </source>
</evidence>
<evidence type="ECO:0000256" key="1">
    <source>
        <dbReference type="ARBA" id="ARBA00022722"/>
    </source>
</evidence>
<accession>A0ABT2VN92</accession>
<dbReference type="PANTHER" id="PTHR33146">
    <property type="entry name" value="ENDONUCLEASE 4"/>
    <property type="match status" value="1"/>
</dbReference>
<keyword evidence="9" id="KW-1185">Reference proteome</keyword>
<feature type="chain" id="PRO_5047215366" evidence="7">
    <location>
        <begin position="28"/>
        <end position="274"/>
    </location>
</feature>
<proteinExistence type="predicted"/>
<evidence type="ECO:0000256" key="6">
    <source>
        <dbReference type="ARBA" id="ARBA00023180"/>
    </source>
</evidence>
<keyword evidence="6" id="KW-0325">Glycoprotein</keyword>
<dbReference type="SUPFAM" id="SSF48537">
    <property type="entry name" value="Phospholipase C/P1 nuclease"/>
    <property type="match status" value="1"/>
</dbReference>
<keyword evidence="5" id="KW-1015">Disulfide bond</keyword>
<keyword evidence="2" id="KW-0479">Metal-binding</keyword>
<name>A0ABT2VN92_9ALTE</name>
<evidence type="ECO:0000256" key="4">
    <source>
        <dbReference type="ARBA" id="ARBA00022801"/>
    </source>
</evidence>
<sequence length="274" mass="30952">MLAFAKRTCAVTLGLLVGVTASSSAWAWGQTGHRITGAIAQQYLSPLSQAAVMDLLPDSSLAEASTYADEMRSVQTEFWQRTASPWHYVTVPEGKHYHEVGAPEEGDAYSAIERFTATLKNADASREDKQLALRFLVHLIGDLHQPLHAGNGTDRGGNDVKVRFFWQNSNLHRVWDSQMLDQRDLSYSEWTRWLTDKISAADIREWATTNPSDWISESTQLRDTVYPEDANNMNYDYLHTHLPVAQRRLQMAGIRMAMYLNEVFADAQQTQATD</sequence>
<dbReference type="Proteomes" id="UP001209257">
    <property type="component" value="Unassembled WGS sequence"/>
</dbReference>
<dbReference type="EMBL" id="JAOTJC010000007">
    <property type="protein sequence ID" value="MCU7554719.1"/>
    <property type="molecule type" value="Genomic_DNA"/>
</dbReference>
<evidence type="ECO:0000256" key="2">
    <source>
        <dbReference type="ARBA" id="ARBA00022723"/>
    </source>
</evidence>